<dbReference type="Pfam" id="PF13545">
    <property type="entry name" value="HTH_Crp_2"/>
    <property type="match status" value="1"/>
</dbReference>
<dbReference type="InterPro" id="IPR050397">
    <property type="entry name" value="Env_Response_Regulators"/>
</dbReference>
<dbReference type="RefSeq" id="WP_184263322.1">
    <property type="nucleotide sequence ID" value="NZ_JACIIX010000006.1"/>
</dbReference>
<dbReference type="PANTHER" id="PTHR24567:SF28">
    <property type="entry name" value="LISTERIOLYSIN REGULATORY PROTEIN"/>
    <property type="match status" value="1"/>
</dbReference>
<protein>
    <submittedName>
        <fullName evidence="6">CRP-like cAMP-binding protein</fullName>
    </submittedName>
</protein>
<proteinExistence type="predicted"/>
<organism evidence="6 7">
    <name type="scientific">Novispirillum itersonii</name>
    <name type="common">Aquaspirillum itersonii</name>
    <dbReference type="NCBI Taxonomy" id="189"/>
    <lineage>
        <taxon>Bacteria</taxon>
        <taxon>Pseudomonadati</taxon>
        <taxon>Pseudomonadota</taxon>
        <taxon>Alphaproteobacteria</taxon>
        <taxon>Rhodospirillales</taxon>
        <taxon>Novispirillaceae</taxon>
        <taxon>Novispirillum</taxon>
    </lineage>
</organism>
<sequence>MAAGINIQAAWAGASGCRTCGIRQMALFADLQESDFALIHVPIDELRLSAGAPVYHLGDQGTALYTLRSGMIKLVQSLPDGSQRIVRLRRPGDTLGLEVLLTLPYEHDAVVVQDAVLCRLPLEVVTRLQRETPRLHTQLMRRWHQAVREADEWLTGLSTGNARGRVARLLLHLAETGGSNEISDLFTREDLGAILGITTETASRTIAEFRRASLLETLGRNHFRCNLDGLRQVADQL</sequence>
<dbReference type="CDD" id="cd00038">
    <property type="entry name" value="CAP_ED"/>
    <property type="match status" value="1"/>
</dbReference>
<dbReference type="AlphaFoldDB" id="A0A7W9ZFE1"/>
<evidence type="ECO:0000256" key="1">
    <source>
        <dbReference type="ARBA" id="ARBA00023015"/>
    </source>
</evidence>
<dbReference type="InterPro" id="IPR012318">
    <property type="entry name" value="HTH_CRP"/>
</dbReference>
<evidence type="ECO:0000259" key="4">
    <source>
        <dbReference type="PROSITE" id="PS50042"/>
    </source>
</evidence>
<dbReference type="EMBL" id="JACIIX010000006">
    <property type="protein sequence ID" value="MBB6210487.1"/>
    <property type="molecule type" value="Genomic_DNA"/>
</dbReference>
<feature type="domain" description="Cyclic nucleotide-binding" evidence="4">
    <location>
        <begin position="27"/>
        <end position="112"/>
    </location>
</feature>
<gene>
    <name evidence="6" type="ORF">FHS48_001903</name>
</gene>
<dbReference type="PROSITE" id="PS50042">
    <property type="entry name" value="CNMP_BINDING_3"/>
    <property type="match status" value="1"/>
</dbReference>
<evidence type="ECO:0000256" key="3">
    <source>
        <dbReference type="ARBA" id="ARBA00023163"/>
    </source>
</evidence>
<dbReference type="Proteomes" id="UP000544872">
    <property type="component" value="Unassembled WGS sequence"/>
</dbReference>
<keyword evidence="1" id="KW-0805">Transcription regulation</keyword>
<dbReference type="InterPro" id="IPR014710">
    <property type="entry name" value="RmlC-like_jellyroll"/>
</dbReference>
<comment type="caution">
    <text evidence="6">The sequence shown here is derived from an EMBL/GenBank/DDBJ whole genome shotgun (WGS) entry which is preliminary data.</text>
</comment>
<evidence type="ECO:0000313" key="7">
    <source>
        <dbReference type="Proteomes" id="UP000544872"/>
    </source>
</evidence>
<keyword evidence="2" id="KW-0238">DNA-binding</keyword>
<keyword evidence="7" id="KW-1185">Reference proteome</keyword>
<dbReference type="SMART" id="SM00100">
    <property type="entry name" value="cNMP"/>
    <property type="match status" value="1"/>
</dbReference>
<evidence type="ECO:0000313" key="6">
    <source>
        <dbReference type="EMBL" id="MBB6210487.1"/>
    </source>
</evidence>
<dbReference type="SUPFAM" id="SSF46785">
    <property type="entry name" value="Winged helix' DNA-binding domain"/>
    <property type="match status" value="1"/>
</dbReference>
<dbReference type="Gene3D" id="2.60.120.10">
    <property type="entry name" value="Jelly Rolls"/>
    <property type="match status" value="1"/>
</dbReference>
<feature type="domain" description="HTH crp-type" evidence="5">
    <location>
        <begin position="160"/>
        <end position="228"/>
    </location>
</feature>
<dbReference type="PROSITE" id="PS51063">
    <property type="entry name" value="HTH_CRP_2"/>
    <property type="match status" value="1"/>
</dbReference>
<evidence type="ECO:0000259" key="5">
    <source>
        <dbReference type="PROSITE" id="PS51063"/>
    </source>
</evidence>
<reference evidence="6 7" key="1">
    <citation type="submission" date="2020-08" db="EMBL/GenBank/DDBJ databases">
        <title>Genomic Encyclopedia of Type Strains, Phase IV (KMG-IV): sequencing the most valuable type-strain genomes for metagenomic binning, comparative biology and taxonomic classification.</title>
        <authorList>
            <person name="Goeker M."/>
        </authorList>
    </citation>
    <scope>NUCLEOTIDE SEQUENCE [LARGE SCALE GENOMIC DNA]</scope>
    <source>
        <strain evidence="6 7">DSM 11590</strain>
    </source>
</reference>
<accession>A0A7W9ZFE1</accession>
<dbReference type="GO" id="GO:0003677">
    <property type="term" value="F:DNA binding"/>
    <property type="evidence" value="ECO:0007669"/>
    <property type="project" value="UniProtKB-KW"/>
</dbReference>
<dbReference type="SUPFAM" id="SSF51206">
    <property type="entry name" value="cAMP-binding domain-like"/>
    <property type="match status" value="1"/>
</dbReference>
<dbReference type="PANTHER" id="PTHR24567">
    <property type="entry name" value="CRP FAMILY TRANSCRIPTIONAL REGULATORY PROTEIN"/>
    <property type="match status" value="1"/>
</dbReference>
<keyword evidence="3" id="KW-0804">Transcription</keyword>
<dbReference type="InterPro" id="IPR018490">
    <property type="entry name" value="cNMP-bd_dom_sf"/>
</dbReference>
<dbReference type="InterPro" id="IPR036390">
    <property type="entry name" value="WH_DNA-bd_sf"/>
</dbReference>
<dbReference type="GO" id="GO:0005829">
    <property type="term" value="C:cytosol"/>
    <property type="evidence" value="ECO:0007669"/>
    <property type="project" value="TreeGrafter"/>
</dbReference>
<dbReference type="Pfam" id="PF00027">
    <property type="entry name" value="cNMP_binding"/>
    <property type="match status" value="1"/>
</dbReference>
<dbReference type="Gene3D" id="1.10.10.10">
    <property type="entry name" value="Winged helix-like DNA-binding domain superfamily/Winged helix DNA-binding domain"/>
    <property type="match status" value="1"/>
</dbReference>
<dbReference type="InterPro" id="IPR000595">
    <property type="entry name" value="cNMP-bd_dom"/>
</dbReference>
<dbReference type="GO" id="GO:0003700">
    <property type="term" value="F:DNA-binding transcription factor activity"/>
    <property type="evidence" value="ECO:0007669"/>
    <property type="project" value="TreeGrafter"/>
</dbReference>
<evidence type="ECO:0000256" key="2">
    <source>
        <dbReference type="ARBA" id="ARBA00023125"/>
    </source>
</evidence>
<dbReference type="InterPro" id="IPR036388">
    <property type="entry name" value="WH-like_DNA-bd_sf"/>
</dbReference>
<name>A0A7W9ZFE1_NOVIT</name>